<proteinExistence type="predicted"/>
<accession>A0A1Q6A5E1</accession>
<dbReference type="Proteomes" id="UP000186720">
    <property type="component" value="Unassembled WGS sequence"/>
</dbReference>
<gene>
    <name evidence="2" type="ORF">RG47T_4712</name>
</gene>
<sequence length="42" mass="4964">MINKRDVSPNRYLIFVVKGFGVNFYKIYNFIYNNYCGKPAVP</sequence>
<evidence type="ECO:0000313" key="2">
    <source>
        <dbReference type="EMBL" id="OKS89229.1"/>
    </source>
</evidence>
<protein>
    <submittedName>
        <fullName evidence="2">Uncharacterized protein</fullName>
    </submittedName>
</protein>
<keyword evidence="1" id="KW-0812">Transmembrane</keyword>
<keyword evidence="3" id="KW-1185">Reference proteome</keyword>
<evidence type="ECO:0000313" key="3">
    <source>
        <dbReference type="Proteomes" id="UP000186720"/>
    </source>
</evidence>
<comment type="caution">
    <text evidence="2">The sequence shown here is derived from an EMBL/GenBank/DDBJ whole genome shotgun (WGS) entry which is preliminary data.</text>
</comment>
<keyword evidence="1" id="KW-1133">Transmembrane helix</keyword>
<dbReference type="AlphaFoldDB" id="A0A1Q6A5E1"/>
<evidence type="ECO:0000256" key="1">
    <source>
        <dbReference type="SAM" id="Phobius"/>
    </source>
</evidence>
<dbReference type="STRING" id="1302689.RG47T_4712"/>
<reference evidence="2 3" key="1">
    <citation type="submission" date="2016-11" db="EMBL/GenBank/DDBJ databases">
        <title>Whole Genome Sequencing of Mucilaginibacter polytrichastri RG4-7(T) isolated from the moss sample.</title>
        <authorList>
            <person name="Li Y."/>
        </authorList>
    </citation>
    <scope>NUCLEOTIDE SEQUENCE [LARGE SCALE GENOMIC DNA]</scope>
    <source>
        <strain evidence="2 3">RG4-7</strain>
    </source>
</reference>
<organism evidence="2 3">
    <name type="scientific">Mucilaginibacter polytrichastri</name>
    <dbReference type="NCBI Taxonomy" id="1302689"/>
    <lineage>
        <taxon>Bacteria</taxon>
        <taxon>Pseudomonadati</taxon>
        <taxon>Bacteroidota</taxon>
        <taxon>Sphingobacteriia</taxon>
        <taxon>Sphingobacteriales</taxon>
        <taxon>Sphingobacteriaceae</taxon>
        <taxon>Mucilaginibacter</taxon>
    </lineage>
</organism>
<keyword evidence="1" id="KW-0472">Membrane</keyword>
<dbReference type="EMBL" id="MPPL01000001">
    <property type="protein sequence ID" value="OKS89229.1"/>
    <property type="molecule type" value="Genomic_DNA"/>
</dbReference>
<name>A0A1Q6A5E1_9SPHI</name>
<feature type="transmembrane region" description="Helical" evidence="1">
    <location>
        <begin position="12"/>
        <end position="32"/>
    </location>
</feature>